<name>A0AA96NAS8_9CAUD</name>
<gene>
    <name evidence="1" type="primary">18</name>
    <name evidence="1" type="ORF">SEA_MABODAMACA_18</name>
</gene>
<dbReference type="Proteomes" id="UP001305869">
    <property type="component" value="Segment"/>
</dbReference>
<evidence type="ECO:0000313" key="1">
    <source>
        <dbReference type="EMBL" id="WNT44338.1"/>
    </source>
</evidence>
<organism evidence="1 2">
    <name type="scientific">Microbacterium phage Mabodamaca</name>
    <dbReference type="NCBI Taxonomy" id="3078574"/>
    <lineage>
        <taxon>Viruses</taxon>
        <taxon>Duplodnaviria</taxon>
        <taxon>Heunggongvirae</taxon>
        <taxon>Uroviricota</taxon>
        <taxon>Caudoviricetes</taxon>
        <taxon>Casidaviridae</taxon>
        <taxon>Mabodamacavirus</taxon>
        <taxon>Mabodamacavirus mabodamaca</taxon>
    </lineage>
</organism>
<evidence type="ECO:0000313" key="2">
    <source>
        <dbReference type="Proteomes" id="UP001305869"/>
    </source>
</evidence>
<protein>
    <submittedName>
        <fullName evidence="1">Uncharacterized protein</fullName>
    </submittedName>
</protein>
<keyword evidence="2" id="KW-1185">Reference proteome</keyword>
<proteinExistence type="predicted"/>
<reference evidence="1 2" key="1">
    <citation type="submission" date="2023-09" db="EMBL/GenBank/DDBJ databases">
        <authorList>
            <person name="Astacio K.C."/>
            <person name="Barreto J.C."/>
            <person name="Colon C.A."/>
            <person name="Dejesus A.I."/>
            <person name="Gragirenes D.A."/>
            <person name="Navarro A."/>
            <person name="Negron R.A."/>
            <person name="Nunez P.S."/>
            <person name="Ortiz C.A."/>
            <person name="Ortiz A.Y."/>
            <person name="Roman V.A."/>
            <person name="Sanchez M.A."/>
            <person name="Serrano K.M."/>
            <person name="Klyczek K."/>
            <person name="Ko C."/>
            <person name="Russell D.A."/>
            <person name="Jacobs-Sera D."/>
            <person name="Hatfull G.F."/>
        </authorList>
    </citation>
    <scope>NUCLEOTIDE SEQUENCE [LARGE SCALE GENOMIC DNA]</scope>
</reference>
<sequence>MKPCFSCQELAVDVEEPARYDVLAPDINLMEPSTYGPYCAACWPSTVTGKAEAETPPITAAVAIA</sequence>
<dbReference type="EMBL" id="OR613467">
    <property type="protein sequence ID" value="WNT44338.1"/>
    <property type="molecule type" value="Genomic_DNA"/>
</dbReference>
<accession>A0AA96NAS8</accession>